<reference evidence="2 3" key="1">
    <citation type="submission" date="2019-09" db="EMBL/GenBank/DDBJ databases">
        <title>Draft genome of the ectomycorrhizal ascomycete Sphaerosporella brunnea.</title>
        <authorList>
            <consortium name="DOE Joint Genome Institute"/>
            <person name="Benucci G.M."/>
            <person name="Marozzi G."/>
            <person name="Antonielli L."/>
            <person name="Sanchez S."/>
            <person name="Marco P."/>
            <person name="Wang X."/>
            <person name="Falini L.B."/>
            <person name="Barry K."/>
            <person name="Haridas S."/>
            <person name="Lipzen A."/>
            <person name="Labutti K."/>
            <person name="Grigoriev I.V."/>
            <person name="Murat C."/>
            <person name="Martin F."/>
            <person name="Albertini E."/>
            <person name="Donnini D."/>
            <person name="Bonito G."/>
        </authorList>
    </citation>
    <scope>NUCLEOTIDE SEQUENCE [LARGE SCALE GENOMIC DNA]</scope>
    <source>
        <strain evidence="2 3">Sb_GMNB300</strain>
    </source>
</reference>
<dbReference type="AlphaFoldDB" id="A0A5J5F958"/>
<proteinExistence type="predicted"/>
<dbReference type="Proteomes" id="UP000326924">
    <property type="component" value="Unassembled WGS sequence"/>
</dbReference>
<evidence type="ECO:0000313" key="3">
    <source>
        <dbReference type="Proteomes" id="UP000326924"/>
    </source>
</evidence>
<feature type="region of interest" description="Disordered" evidence="1">
    <location>
        <begin position="507"/>
        <end position="526"/>
    </location>
</feature>
<evidence type="ECO:0000313" key="2">
    <source>
        <dbReference type="EMBL" id="KAA8913479.1"/>
    </source>
</evidence>
<keyword evidence="3" id="KW-1185">Reference proteome</keyword>
<dbReference type="InParanoid" id="A0A5J5F958"/>
<organism evidence="2 3">
    <name type="scientific">Sphaerosporella brunnea</name>
    <dbReference type="NCBI Taxonomy" id="1250544"/>
    <lineage>
        <taxon>Eukaryota</taxon>
        <taxon>Fungi</taxon>
        <taxon>Dikarya</taxon>
        <taxon>Ascomycota</taxon>
        <taxon>Pezizomycotina</taxon>
        <taxon>Pezizomycetes</taxon>
        <taxon>Pezizales</taxon>
        <taxon>Pyronemataceae</taxon>
        <taxon>Sphaerosporella</taxon>
    </lineage>
</organism>
<accession>A0A5J5F958</accession>
<protein>
    <submittedName>
        <fullName evidence="2">Uncharacterized protein</fullName>
    </submittedName>
</protein>
<sequence>MAAASNVCPRASEDYFKRAPREWNLDDYLKYHKDDSNHPKVIGRWKYTLSKIQRCGRSCCGAECRKRATTLYKKWQKKGPRSDRRCAKIWLEKQQARQSNAGDATTIHFGNIGNIVVNSAATGGAADEALFSDSDLFASDDTSPNPESIDLEDAIRSSFDGFDESRKWRLRSSSKRAVEDILFEAYCRAGPDDKTFPRGLVRNWTIDLSNETMKTWFDADEWEEICCSVPSLPNPTAQFARSLTRFHKVKTTADLRNVLNATPYLPSGTVYDPTEHFDLEWANNVIWQFLPLFEAVGNPLRQPHLEGWYTTHIWSLILDKCLLSLPYITLERNEAACHATALRKNRTRTDSATRMRSVPHLDGIIRSVQDVPHEFGGTEVIRTFHGSTTSTKWLNDDQKLGKALRDMFDRQHDLVEHNPALVKHLQLVGFITGGLVLSISRLCHPDGYVCVLKREGRQEVPAEVTHLKHLLLLLTRVVQVKKVIKGCIDAVESRSQVSSEEGLFNEIMNSGTGRKGSTLPPAADSP</sequence>
<dbReference type="EMBL" id="VXIS01000014">
    <property type="protein sequence ID" value="KAA8913479.1"/>
    <property type="molecule type" value="Genomic_DNA"/>
</dbReference>
<gene>
    <name evidence="2" type="ORF">FN846DRAFT_929268</name>
</gene>
<evidence type="ECO:0000256" key="1">
    <source>
        <dbReference type="SAM" id="MobiDB-lite"/>
    </source>
</evidence>
<name>A0A5J5F958_9PEZI</name>
<comment type="caution">
    <text evidence="2">The sequence shown here is derived from an EMBL/GenBank/DDBJ whole genome shotgun (WGS) entry which is preliminary data.</text>
</comment>